<dbReference type="InterPro" id="IPR051173">
    <property type="entry name" value="Ca_channel_alpha-2/delta"/>
</dbReference>
<evidence type="ECO:0000256" key="14">
    <source>
        <dbReference type="ARBA" id="ARBA00023157"/>
    </source>
</evidence>
<keyword evidence="10" id="KW-0851">Voltage-gated channel</keyword>
<keyword evidence="13" id="KW-0472">Membrane</keyword>
<keyword evidence="3" id="KW-0813">Transport</keyword>
<keyword evidence="11" id="KW-1133">Transmembrane helix</keyword>
<proteinExistence type="inferred from homology"/>
<evidence type="ECO:0000256" key="1">
    <source>
        <dbReference type="ARBA" id="ARBA00004479"/>
    </source>
</evidence>
<dbReference type="SUPFAM" id="SSF53300">
    <property type="entry name" value="vWA-like"/>
    <property type="match status" value="1"/>
</dbReference>
<evidence type="ECO:0000256" key="3">
    <source>
        <dbReference type="ARBA" id="ARBA00022448"/>
    </source>
</evidence>
<dbReference type="STRING" id="205130.ENSMAMP00000035455"/>
<dbReference type="GeneTree" id="ENSGT00940000155766"/>
<dbReference type="GO" id="GO:0046872">
    <property type="term" value="F:metal ion binding"/>
    <property type="evidence" value="ECO:0007669"/>
    <property type="project" value="UniProtKB-KW"/>
</dbReference>
<keyword evidence="6" id="KW-0812">Transmembrane</keyword>
<evidence type="ECO:0000256" key="5">
    <source>
        <dbReference type="ARBA" id="ARBA00022673"/>
    </source>
</evidence>
<dbReference type="InterPro" id="IPR002035">
    <property type="entry name" value="VWF_A"/>
</dbReference>
<keyword evidence="9" id="KW-0106">Calcium</keyword>
<evidence type="ECO:0000256" key="4">
    <source>
        <dbReference type="ARBA" id="ARBA00022568"/>
    </source>
</evidence>
<dbReference type="InterPro" id="IPR036465">
    <property type="entry name" value="vWFA_dom_sf"/>
</dbReference>
<keyword evidence="16" id="KW-0407">Ion channel</keyword>
<dbReference type="InParanoid" id="A0A3Q3T3B1"/>
<reference evidence="19" key="1">
    <citation type="submission" date="2025-08" db="UniProtKB">
        <authorList>
            <consortium name="Ensembl"/>
        </authorList>
    </citation>
    <scope>IDENTIFICATION</scope>
</reference>
<comment type="subcellular location">
    <subcellularLocation>
        <location evidence="1">Membrane</location>
        <topology evidence="1">Single-pass type I membrane protein</topology>
    </subcellularLocation>
</comment>
<protein>
    <submittedName>
        <fullName evidence="19">Calcium channel, voltage dependent, alpha2/delta subunit 3</fullName>
    </submittedName>
</protein>
<feature type="coiled-coil region" evidence="17">
    <location>
        <begin position="56"/>
        <end position="91"/>
    </location>
</feature>
<name>A0A3Q3T3B1_9TELE</name>
<evidence type="ECO:0000256" key="11">
    <source>
        <dbReference type="ARBA" id="ARBA00022989"/>
    </source>
</evidence>
<dbReference type="Pfam" id="PF08473">
    <property type="entry name" value="VGCC_alpha2"/>
    <property type="match status" value="2"/>
</dbReference>
<evidence type="ECO:0000256" key="15">
    <source>
        <dbReference type="ARBA" id="ARBA00023180"/>
    </source>
</evidence>
<keyword evidence="12" id="KW-0406">Ion transport</keyword>
<evidence type="ECO:0000256" key="10">
    <source>
        <dbReference type="ARBA" id="ARBA00022882"/>
    </source>
</evidence>
<sequence>HLFSSATLHYKLWASAFGGEIKSISAKYSGSQLLQKKYKEFEKSVRVEEIDGVKLVKNLAVKMEEMFRRKAEATRRLVEAAEEAHHQHEDNPDLQYEYFNAVLINEVDEEGNNVELGGEFILEPNDHFNNLSVNLSLSVVQVPTNMYNKDPDIVNGVYWSEALNKVFVENFEKDPTLIWQYFGSAKGFFRQYPGVKWHPDEHGVIGFDCRNRKWYIQAATSPKDVVILVDVSGSMKGLRLTIARQTVSSILDTLGDDDFFNIIAYNQEIHYVEPCLNGTLVRADRTNKDHFREHLDKLFAKGIGLLGEALSEAFTILNDFNQTGRGSVCSQAIMLVTDGATEMYDDVFEKYNWPERKVRIFPYLIGRESAFADNLKWMACANKGYFSQISTLADVQENVMRYLHVMSRPKVIDHEHDTVWTEAYVDSALSQAHKLNDKGGPSLMTTVAMPVFSTKNETNQGILLGVVGTDIPLQELMKLIPKHMLGIHGYAFAITNNGYILIHPDLRPLYQEGQKRRKPNYSSVDLSEVEWEDKDDILRNAMVNRRTGTFSMEVKKTVDRGRRVLKMHNDYYYTDIKGTPFSVGVALSRGHGKYFFRGNVSVEAGLRDLEQPDVALADEWTYCNTEEEHEHRHLTQIQAIKLFMTGRRPHLKCDRELIQEVLFDAVVTAPLEAYWTGLALNKSENSDKGVEITFLGTRTGLSRTKLFVRADQLSNKDFLTAEDKEGVFNADHFPLWYKRAAEQVPGTFVYSIPFSTALENKSVVLASTAIQLLDDRKSPIVAAVGIQMKLEFFQRKFWTACRQCTALDGKCSISCDNEDINCYLIDNNGFILVTEDQSQTGLFFGEVEGAVMNKLLQMGSFKRITLYDYQALCEEYTGSSDSARTLSDVTVFLSRPRGKTMMVPCDTEYPAFVSERTIKETTGNIDCDGCVRSFVIQQIPSSNLFMVVVDSKSLNLSSFIFTLDIFEHNESLKCDRLKFQKDRKKPESCHPFHPEENAMECGSATRLSTALTAALLPLIAVSISR</sequence>
<evidence type="ECO:0000259" key="18">
    <source>
        <dbReference type="PROSITE" id="PS50234"/>
    </source>
</evidence>
<evidence type="ECO:0000256" key="6">
    <source>
        <dbReference type="ARBA" id="ARBA00022692"/>
    </source>
</evidence>
<evidence type="ECO:0000313" key="19">
    <source>
        <dbReference type="Ensembl" id="ENSMAMP00000035455.2"/>
    </source>
</evidence>
<dbReference type="PROSITE" id="PS50234">
    <property type="entry name" value="VWFA"/>
    <property type="match status" value="1"/>
</dbReference>
<dbReference type="Proteomes" id="UP000261640">
    <property type="component" value="Unplaced"/>
</dbReference>
<evidence type="ECO:0000313" key="20">
    <source>
        <dbReference type="Proteomes" id="UP000261640"/>
    </source>
</evidence>
<evidence type="ECO:0000256" key="7">
    <source>
        <dbReference type="ARBA" id="ARBA00022723"/>
    </source>
</evidence>
<keyword evidence="8" id="KW-0732">Signal</keyword>
<dbReference type="FunFam" id="3.30.450.20:FF:000012">
    <property type="entry name" value="Calcium channel, voltage-dependent, alpha2/delta subunit 3"/>
    <property type="match status" value="1"/>
</dbReference>
<dbReference type="Ensembl" id="ENSMAMT00000036371.2">
    <property type="protein sequence ID" value="ENSMAMP00000035455.2"/>
    <property type="gene ID" value="ENSMAMG00000023814.2"/>
</dbReference>
<dbReference type="Gene3D" id="3.40.50.410">
    <property type="entry name" value="von Willebrand factor, type A domain"/>
    <property type="match status" value="1"/>
</dbReference>
<dbReference type="GO" id="GO:0046959">
    <property type="term" value="P:habituation"/>
    <property type="evidence" value="ECO:0007669"/>
    <property type="project" value="Ensembl"/>
</dbReference>
<dbReference type="GO" id="GO:0005891">
    <property type="term" value="C:voltage-gated calcium channel complex"/>
    <property type="evidence" value="ECO:0007669"/>
    <property type="project" value="TreeGrafter"/>
</dbReference>
<keyword evidence="20" id="KW-1185">Reference proteome</keyword>
<dbReference type="GO" id="GO:0005245">
    <property type="term" value="F:voltage-gated calcium channel activity"/>
    <property type="evidence" value="ECO:0007669"/>
    <property type="project" value="TreeGrafter"/>
</dbReference>
<keyword evidence="5" id="KW-0107">Calcium channel</keyword>
<dbReference type="CDD" id="cd01463">
    <property type="entry name" value="vWA_VGCC_like"/>
    <property type="match status" value="1"/>
</dbReference>
<evidence type="ECO:0000256" key="16">
    <source>
        <dbReference type="ARBA" id="ARBA00023303"/>
    </source>
</evidence>
<dbReference type="PANTHER" id="PTHR10166:SF56">
    <property type="entry name" value="VOLTAGE-DEPENDENT CALCIUM CHANNEL SUBUNIT ALPHA-2_DELTA-3 ISOFORM X1"/>
    <property type="match status" value="1"/>
</dbReference>
<dbReference type="PANTHER" id="PTHR10166">
    <property type="entry name" value="VOLTAGE-DEPENDENT CALCIUM CHANNEL SUBUNIT ALPHA-2/DELTA-RELATED"/>
    <property type="match status" value="1"/>
</dbReference>
<dbReference type="Pfam" id="PF08399">
    <property type="entry name" value="VWA_N"/>
    <property type="match status" value="1"/>
</dbReference>
<dbReference type="Pfam" id="PF00092">
    <property type="entry name" value="VWA"/>
    <property type="match status" value="1"/>
</dbReference>
<evidence type="ECO:0000256" key="2">
    <source>
        <dbReference type="ARBA" id="ARBA00007060"/>
    </source>
</evidence>
<dbReference type="Gene3D" id="3.30.450.20">
    <property type="entry name" value="PAS domain"/>
    <property type="match status" value="1"/>
</dbReference>
<evidence type="ECO:0000256" key="12">
    <source>
        <dbReference type="ARBA" id="ARBA00023065"/>
    </source>
</evidence>
<reference evidence="19" key="2">
    <citation type="submission" date="2025-09" db="UniProtKB">
        <authorList>
            <consortium name="Ensembl"/>
        </authorList>
    </citation>
    <scope>IDENTIFICATION</scope>
</reference>
<dbReference type="AlphaFoldDB" id="A0A3Q3T3B1"/>
<dbReference type="InterPro" id="IPR013608">
    <property type="entry name" value="VWA_N"/>
</dbReference>
<dbReference type="FunFam" id="3.40.50.410:FF:000007">
    <property type="entry name" value="Calcium voltage-gated channel auxiliary subunit alpha2delta 3"/>
    <property type="match status" value="1"/>
</dbReference>
<keyword evidence="7" id="KW-0479">Metal-binding</keyword>
<evidence type="ECO:0000256" key="17">
    <source>
        <dbReference type="SAM" id="Coils"/>
    </source>
</evidence>
<dbReference type="InterPro" id="IPR013680">
    <property type="entry name" value="VDCC_a2/dsu"/>
</dbReference>
<evidence type="ECO:0000256" key="13">
    <source>
        <dbReference type="ARBA" id="ARBA00023136"/>
    </source>
</evidence>
<keyword evidence="4" id="KW-0109">Calcium transport</keyword>
<keyword evidence="14" id="KW-1015">Disulfide bond</keyword>
<evidence type="ECO:0000256" key="9">
    <source>
        <dbReference type="ARBA" id="ARBA00022837"/>
    </source>
</evidence>
<accession>A0A3Q3T3B1</accession>
<keyword evidence="17" id="KW-0175">Coiled coil</keyword>
<keyword evidence="15" id="KW-0325">Glycoprotein</keyword>
<comment type="similarity">
    <text evidence="2">Belongs to the calcium channel subunit alpha-2/delta family.</text>
</comment>
<dbReference type="SMART" id="SM00327">
    <property type="entry name" value="VWA"/>
    <property type="match status" value="1"/>
</dbReference>
<feature type="domain" description="VWFA" evidence="18">
    <location>
        <begin position="224"/>
        <end position="406"/>
    </location>
</feature>
<organism evidence="19 20">
    <name type="scientific">Mastacembelus armatus</name>
    <name type="common">zig-zag eel</name>
    <dbReference type="NCBI Taxonomy" id="205130"/>
    <lineage>
        <taxon>Eukaryota</taxon>
        <taxon>Metazoa</taxon>
        <taxon>Chordata</taxon>
        <taxon>Craniata</taxon>
        <taxon>Vertebrata</taxon>
        <taxon>Euteleostomi</taxon>
        <taxon>Actinopterygii</taxon>
        <taxon>Neopterygii</taxon>
        <taxon>Teleostei</taxon>
        <taxon>Neoteleostei</taxon>
        <taxon>Acanthomorphata</taxon>
        <taxon>Anabantaria</taxon>
        <taxon>Synbranchiformes</taxon>
        <taxon>Mastacembelidae</taxon>
        <taxon>Mastacembelus</taxon>
    </lineage>
</organism>
<evidence type="ECO:0000256" key="8">
    <source>
        <dbReference type="ARBA" id="ARBA00022729"/>
    </source>
</evidence>